<name>A0A2M9BL86_9BACT</name>
<proteinExistence type="predicted"/>
<protein>
    <recommendedName>
        <fullName evidence="4">Lipocalin-like protein</fullName>
    </recommendedName>
</protein>
<feature type="chain" id="PRO_5014980596" description="Lipocalin-like protein" evidence="1">
    <location>
        <begin position="21"/>
        <end position="178"/>
    </location>
</feature>
<gene>
    <name evidence="2" type="ORF">CLV45_0090</name>
</gene>
<reference evidence="2 3" key="1">
    <citation type="submission" date="2017-11" db="EMBL/GenBank/DDBJ databases">
        <title>Genomic Encyclopedia of Archaeal and Bacterial Type Strains, Phase II (KMG-II): From Individual Species to Whole Genera.</title>
        <authorList>
            <person name="Goeker M."/>
        </authorList>
    </citation>
    <scope>NUCLEOTIDE SEQUENCE [LARGE SCALE GENOMIC DNA]</scope>
    <source>
        <strain evidence="2 3">DSM 11115</strain>
    </source>
</reference>
<comment type="caution">
    <text evidence="2">The sequence shown here is derived from an EMBL/GenBank/DDBJ whole genome shotgun (WGS) entry which is preliminary data.</text>
</comment>
<evidence type="ECO:0008006" key="4">
    <source>
        <dbReference type="Google" id="ProtNLM"/>
    </source>
</evidence>
<keyword evidence="3" id="KW-1185">Reference proteome</keyword>
<keyword evidence="1" id="KW-0732">Signal</keyword>
<dbReference type="PROSITE" id="PS51257">
    <property type="entry name" value="PROKAR_LIPOPROTEIN"/>
    <property type="match status" value="1"/>
</dbReference>
<dbReference type="EMBL" id="PGFA01000001">
    <property type="protein sequence ID" value="PJJ58680.1"/>
    <property type="molecule type" value="Genomic_DNA"/>
</dbReference>
<accession>A0A2M9BL86</accession>
<evidence type="ECO:0000256" key="1">
    <source>
        <dbReference type="SAM" id="SignalP"/>
    </source>
</evidence>
<dbReference type="Proteomes" id="UP000228535">
    <property type="component" value="Unassembled WGS sequence"/>
</dbReference>
<dbReference type="RefSeq" id="WP_100334438.1">
    <property type="nucleotide sequence ID" value="NZ_PGFA01000001.1"/>
</dbReference>
<organism evidence="2 3">
    <name type="scientific">Hymenobacter chitinivorans DSM 11115</name>
    <dbReference type="NCBI Taxonomy" id="1121954"/>
    <lineage>
        <taxon>Bacteria</taxon>
        <taxon>Pseudomonadati</taxon>
        <taxon>Bacteroidota</taxon>
        <taxon>Cytophagia</taxon>
        <taxon>Cytophagales</taxon>
        <taxon>Hymenobacteraceae</taxon>
        <taxon>Hymenobacter</taxon>
    </lineage>
</organism>
<feature type="signal peptide" evidence="1">
    <location>
        <begin position="1"/>
        <end position="20"/>
    </location>
</feature>
<sequence>MKTLRHILLLSLLLTAFACKKDKEAEPTKTDLLTAKTWKDQSQTLRLNTSEGTRPTAAADVNTYQFTRDGKVTITAANNTSTTGTWAFVNNESQLALTSAGTTNTFALFEVSATKLSFGLSYNQAQIQQGLGSNGGAEGQFLKLLLLSAGNFTFPSGTPTIPTNQLTAVDWKNNALPR</sequence>
<evidence type="ECO:0000313" key="3">
    <source>
        <dbReference type="Proteomes" id="UP000228535"/>
    </source>
</evidence>
<dbReference type="AlphaFoldDB" id="A0A2M9BL86"/>
<evidence type="ECO:0000313" key="2">
    <source>
        <dbReference type="EMBL" id="PJJ58680.1"/>
    </source>
</evidence>
<dbReference type="OrthoDB" id="852555at2"/>